<organism evidence="1">
    <name type="scientific">Hexamita inflata</name>
    <dbReference type="NCBI Taxonomy" id="28002"/>
    <lineage>
        <taxon>Eukaryota</taxon>
        <taxon>Metamonada</taxon>
        <taxon>Diplomonadida</taxon>
        <taxon>Hexamitidae</taxon>
        <taxon>Hexamitinae</taxon>
        <taxon>Hexamita</taxon>
    </lineage>
</organism>
<sequence length="193" mass="22938">MIYLQIQQLKLKVNNVIYKKYTIQIVKSLKIQLKILRTDQNFYKSKNRPQIGHLRTDLRCERKTIQVQWPRAYHQRAFRNGKRQPLHCFLRNADGTMQVDFRIDRLARNSRVTPWMFVPESLVAFVAEVRLTYIGVSKTNEHQRELTVPEDRTSINESQISEIYIQIINYILSHGTTSINYSLTFRTCANRLH</sequence>
<keyword evidence="3" id="KW-1185">Reference proteome</keyword>
<reference evidence="1" key="1">
    <citation type="submission" date="2023-06" db="EMBL/GenBank/DDBJ databases">
        <authorList>
            <person name="Kurt Z."/>
        </authorList>
    </citation>
    <scope>NUCLEOTIDE SEQUENCE</scope>
</reference>
<dbReference type="EMBL" id="CATOUU010000807">
    <property type="protein sequence ID" value="CAI9950150.1"/>
    <property type="molecule type" value="Genomic_DNA"/>
</dbReference>
<dbReference type="AlphaFoldDB" id="A0AA86QDP7"/>
<evidence type="ECO:0000313" key="2">
    <source>
        <dbReference type="EMBL" id="CAL6044323.1"/>
    </source>
</evidence>
<gene>
    <name evidence="1" type="ORF">HINF_LOCUS37795</name>
    <name evidence="2" type="ORF">HINF_LOCUS40501</name>
</gene>
<reference evidence="2 3" key="2">
    <citation type="submission" date="2024-07" db="EMBL/GenBank/DDBJ databases">
        <authorList>
            <person name="Akdeniz Z."/>
        </authorList>
    </citation>
    <scope>NUCLEOTIDE SEQUENCE [LARGE SCALE GENOMIC DNA]</scope>
</reference>
<proteinExistence type="predicted"/>
<accession>A0AA86QDP7</accession>
<comment type="caution">
    <text evidence="1">The sequence shown here is derived from an EMBL/GenBank/DDBJ whole genome shotgun (WGS) entry which is preliminary data.</text>
</comment>
<name>A0AA86QDP7_9EUKA</name>
<dbReference type="EMBL" id="CAXDID020000160">
    <property type="protein sequence ID" value="CAL6044323.1"/>
    <property type="molecule type" value="Genomic_DNA"/>
</dbReference>
<evidence type="ECO:0000313" key="1">
    <source>
        <dbReference type="EMBL" id="CAI9950150.1"/>
    </source>
</evidence>
<evidence type="ECO:0000313" key="3">
    <source>
        <dbReference type="Proteomes" id="UP001642409"/>
    </source>
</evidence>
<protein>
    <submittedName>
        <fullName evidence="2">Hypothetical_protein</fullName>
    </submittedName>
</protein>
<dbReference type="Proteomes" id="UP001642409">
    <property type="component" value="Unassembled WGS sequence"/>
</dbReference>